<evidence type="ECO:0000313" key="2">
    <source>
        <dbReference type="EMBL" id="ETV73352.1"/>
    </source>
</evidence>
<dbReference type="GO" id="GO:0008017">
    <property type="term" value="F:microtubule binding"/>
    <property type="evidence" value="ECO:0007669"/>
    <property type="project" value="TreeGrafter"/>
</dbReference>
<dbReference type="Pfam" id="PF24480">
    <property type="entry name" value="TPGS1_C"/>
    <property type="match status" value="1"/>
</dbReference>
<name>W4G0W3_APHAT</name>
<accession>W4G0W3</accession>
<gene>
    <name evidence="2" type="ORF">H257_11862</name>
</gene>
<dbReference type="EMBL" id="KI913149">
    <property type="protein sequence ID" value="ETV73352.1"/>
    <property type="molecule type" value="Genomic_DNA"/>
</dbReference>
<proteinExistence type="predicted"/>
<sequence>MASKDVTTRDYQKLSPEEFLNRTKATSYMQDAVNLVLEYRPEQPLTFLAKYFQMMCGDLGPIEVSAFYIQSCGTISNSSFEDTLVLAYHALKKPSTTMTDATPVGVDVHAFQQLLHLLCQDIPCAPQAKLVTYLAPSTISSVSYARFRHAIDVCLLYGEVVSEGEDLFQSVDGASAGEVKCSVLVSAMEIASAHKTLNAQLVARLRTTLERETLHDGNATISLDQFLASLSHVVLPSAVS</sequence>
<feature type="domain" description="Tubulin polyglutamylase complex subunit 1-like C-terminal" evidence="1">
    <location>
        <begin position="77"/>
        <end position="195"/>
    </location>
</feature>
<dbReference type="VEuPathDB" id="FungiDB:H257_11862"/>
<dbReference type="PANTHER" id="PTHR31932">
    <property type="entry name" value="TUBULIN POLYGLUTAMYLASE COMPLEX SUBUNIT 1"/>
    <property type="match status" value="1"/>
</dbReference>
<dbReference type="InterPro" id="IPR039235">
    <property type="entry name" value="TPGS1"/>
</dbReference>
<dbReference type="GeneID" id="20813858"/>
<dbReference type="PANTHER" id="PTHR31932:SF2">
    <property type="entry name" value="TUBULIN POLYGLUTAMYLASE COMPLEX SUBUNIT 1"/>
    <property type="match status" value="1"/>
</dbReference>
<dbReference type="STRING" id="112090.W4G0W3"/>
<reference evidence="2" key="1">
    <citation type="submission" date="2013-12" db="EMBL/GenBank/DDBJ databases">
        <title>The Genome Sequence of Aphanomyces astaci APO3.</title>
        <authorList>
            <consortium name="The Broad Institute Genomics Platform"/>
            <person name="Russ C."/>
            <person name="Tyler B."/>
            <person name="van West P."/>
            <person name="Dieguez-Uribeondo J."/>
            <person name="Young S.K."/>
            <person name="Zeng Q."/>
            <person name="Gargeya S."/>
            <person name="Fitzgerald M."/>
            <person name="Abouelleil A."/>
            <person name="Alvarado L."/>
            <person name="Chapman S.B."/>
            <person name="Gainer-Dewar J."/>
            <person name="Goldberg J."/>
            <person name="Griggs A."/>
            <person name="Gujja S."/>
            <person name="Hansen M."/>
            <person name="Howarth C."/>
            <person name="Imamovic A."/>
            <person name="Ireland A."/>
            <person name="Larimer J."/>
            <person name="McCowan C."/>
            <person name="Murphy C."/>
            <person name="Pearson M."/>
            <person name="Poon T.W."/>
            <person name="Priest M."/>
            <person name="Roberts A."/>
            <person name="Saif S."/>
            <person name="Shea T."/>
            <person name="Sykes S."/>
            <person name="Wortman J."/>
            <person name="Nusbaum C."/>
            <person name="Birren B."/>
        </authorList>
    </citation>
    <scope>NUCLEOTIDE SEQUENCE [LARGE SCALE GENOMIC DNA]</scope>
    <source>
        <strain evidence="2">APO3</strain>
    </source>
</reference>
<protein>
    <recommendedName>
        <fullName evidence="1">Tubulin polyglutamylase complex subunit 1-like C-terminal domain-containing protein</fullName>
    </recommendedName>
</protein>
<evidence type="ECO:0000259" key="1">
    <source>
        <dbReference type="Pfam" id="PF24480"/>
    </source>
</evidence>
<dbReference type="OrthoDB" id="64214at2759"/>
<dbReference type="RefSeq" id="XP_009837227.1">
    <property type="nucleotide sequence ID" value="XM_009838925.1"/>
</dbReference>
<dbReference type="InterPro" id="IPR057632">
    <property type="entry name" value="TPGS1_C"/>
</dbReference>
<dbReference type="Gene3D" id="1.20.890.10">
    <property type="entry name" value="cAMP-dependent protein kinase regulatory subunit, dimerization-anchoring domain"/>
    <property type="match status" value="1"/>
</dbReference>
<organism evidence="2">
    <name type="scientific">Aphanomyces astaci</name>
    <name type="common">Crayfish plague agent</name>
    <dbReference type="NCBI Taxonomy" id="112090"/>
    <lineage>
        <taxon>Eukaryota</taxon>
        <taxon>Sar</taxon>
        <taxon>Stramenopiles</taxon>
        <taxon>Oomycota</taxon>
        <taxon>Saprolegniomycetes</taxon>
        <taxon>Saprolegniales</taxon>
        <taxon>Verrucalvaceae</taxon>
        <taxon>Aphanomyces</taxon>
    </lineage>
</organism>
<dbReference type="AlphaFoldDB" id="W4G0W3"/>
<dbReference type="CDD" id="cd22959">
    <property type="entry name" value="DD_C11orf49"/>
    <property type="match status" value="1"/>
</dbReference>